<feature type="compositionally biased region" description="Basic and acidic residues" evidence="5">
    <location>
        <begin position="443"/>
        <end position="468"/>
    </location>
</feature>
<feature type="non-terminal residue" evidence="9">
    <location>
        <position position="1"/>
    </location>
</feature>
<feature type="non-terminal residue" evidence="9">
    <location>
        <position position="934"/>
    </location>
</feature>
<dbReference type="Pfam" id="PF01390">
    <property type="entry name" value="SEA"/>
    <property type="match status" value="1"/>
</dbReference>
<dbReference type="InterPro" id="IPR000152">
    <property type="entry name" value="EGF-type_Asp/Asn_hydroxyl_site"/>
</dbReference>
<dbReference type="SMART" id="SM00179">
    <property type="entry name" value="EGF_CA"/>
    <property type="match status" value="1"/>
</dbReference>
<dbReference type="EMBL" id="CALNXK010000048">
    <property type="protein sequence ID" value="CAH3130580.1"/>
    <property type="molecule type" value="Genomic_DNA"/>
</dbReference>
<gene>
    <name evidence="9" type="ORF">PLOB_00034734</name>
</gene>
<dbReference type="SUPFAM" id="SSF57196">
    <property type="entry name" value="EGF/Laminin"/>
    <property type="match status" value="1"/>
</dbReference>
<evidence type="ECO:0000256" key="5">
    <source>
        <dbReference type="SAM" id="MobiDB-lite"/>
    </source>
</evidence>
<comment type="caution">
    <text evidence="4">Lacks conserved residue(s) required for the propagation of feature annotation.</text>
</comment>
<evidence type="ECO:0000259" key="7">
    <source>
        <dbReference type="PROSITE" id="PS50026"/>
    </source>
</evidence>
<dbReference type="PANTHER" id="PTHR46534">
    <property type="entry name" value="IGGFC_BINDING DOMAIN-CONTAINING PROTEIN"/>
    <property type="match status" value="1"/>
</dbReference>
<feature type="domain" description="SEA" evidence="6">
    <location>
        <begin position="665"/>
        <end position="778"/>
    </location>
</feature>
<feature type="domain" description="Ig-like" evidence="8">
    <location>
        <begin position="819"/>
        <end position="923"/>
    </location>
</feature>
<reference evidence="9 10" key="1">
    <citation type="submission" date="2022-05" db="EMBL/GenBank/DDBJ databases">
        <authorList>
            <consortium name="Genoscope - CEA"/>
            <person name="William W."/>
        </authorList>
    </citation>
    <scope>NUCLEOTIDE SEQUENCE [LARGE SCALE GENOMIC DNA]</scope>
</reference>
<dbReference type="Pfam" id="PF13927">
    <property type="entry name" value="Ig_3"/>
    <property type="match status" value="1"/>
</dbReference>
<protein>
    <submittedName>
        <fullName evidence="9">Uncharacterized protein</fullName>
    </submittedName>
</protein>
<dbReference type="InterPro" id="IPR003598">
    <property type="entry name" value="Ig_sub2"/>
</dbReference>
<evidence type="ECO:0000259" key="8">
    <source>
        <dbReference type="PROSITE" id="PS50835"/>
    </source>
</evidence>
<dbReference type="Gene3D" id="3.30.70.960">
    <property type="entry name" value="SEA domain"/>
    <property type="match status" value="1"/>
</dbReference>
<feature type="region of interest" description="Disordered" evidence="5">
    <location>
        <begin position="435"/>
        <end position="468"/>
    </location>
</feature>
<dbReference type="Pfam" id="PF17517">
    <property type="entry name" value="IgGFc_binding"/>
    <property type="match status" value="1"/>
</dbReference>
<accession>A0ABN8P2K4</accession>
<dbReference type="InterPro" id="IPR007110">
    <property type="entry name" value="Ig-like_dom"/>
</dbReference>
<dbReference type="InterPro" id="IPR000742">
    <property type="entry name" value="EGF"/>
</dbReference>
<dbReference type="InterPro" id="IPR018097">
    <property type="entry name" value="EGF_Ca-bd_CS"/>
</dbReference>
<dbReference type="SUPFAM" id="SSF48726">
    <property type="entry name" value="Immunoglobulin"/>
    <property type="match status" value="1"/>
</dbReference>
<dbReference type="Pfam" id="PF12947">
    <property type="entry name" value="EGF_3"/>
    <property type="match status" value="1"/>
</dbReference>
<evidence type="ECO:0000259" key="6">
    <source>
        <dbReference type="PROSITE" id="PS50024"/>
    </source>
</evidence>
<dbReference type="PROSITE" id="PS50026">
    <property type="entry name" value="EGF_3"/>
    <property type="match status" value="1"/>
</dbReference>
<dbReference type="InterPro" id="IPR013783">
    <property type="entry name" value="Ig-like_fold"/>
</dbReference>
<dbReference type="Gene3D" id="2.10.25.10">
    <property type="entry name" value="Laminin"/>
    <property type="match status" value="1"/>
</dbReference>
<dbReference type="Proteomes" id="UP001159405">
    <property type="component" value="Unassembled WGS sequence"/>
</dbReference>
<dbReference type="Gene3D" id="2.60.40.10">
    <property type="entry name" value="Immunoglobulins"/>
    <property type="match status" value="1"/>
</dbReference>
<dbReference type="InterPro" id="IPR001881">
    <property type="entry name" value="EGF-like_Ca-bd_dom"/>
</dbReference>
<evidence type="ECO:0000256" key="2">
    <source>
        <dbReference type="ARBA" id="ARBA00022729"/>
    </source>
</evidence>
<feature type="domain" description="EGF-like" evidence="7">
    <location>
        <begin position="775"/>
        <end position="816"/>
    </location>
</feature>
<dbReference type="PANTHER" id="PTHR46534:SF1">
    <property type="entry name" value="IGGFC-BINDING PROTEIN N-TERMINAL DOMAIN-CONTAINING PROTEIN"/>
    <property type="match status" value="1"/>
</dbReference>
<comment type="caution">
    <text evidence="9">The sequence shown here is derived from an EMBL/GenBank/DDBJ whole genome shotgun (WGS) entry which is preliminary data.</text>
</comment>
<dbReference type="PROSITE" id="PS01187">
    <property type="entry name" value="EGF_CA"/>
    <property type="match status" value="1"/>
</dbReference>
<dbReference type="InterPro" id="IPR036179">
    <property type="entry name" value="Ig-like_dom_sf"/>
</dbReference>
<keyword evidence="3" id="KW-1015">Disulfide bond</keyword>
<evidence type="ECO:0000256" key="3">
    <source>
        <dbReference type="ARBA" id="ARBA00023157"/>
    </source>
</evidence>
<evidence type="ECO:0000256" key="1">
    <source>
        <dbReference type="ARBA" id="ARBA00022536"/>
    </source>
</evidence>
<dbReference type="SMART" id="SM00408">
    <property type="entry name" value="IGc2"/>
    <property type="match status" value="1"/>
</dbReference>
<dbReference type="PROSITE" id="PS00010">
    <property type="entry name" value="ASX_HYDROXYL"/>
    <property type="match status" value="1"/>
</dbReference>
<evidence type="ECO:0000313" key="10">
    <source>
        <dbReference type="Proteomes" id="UP001159405"/>
    </source>
</evidence>
<keyword evidence="2" id="KW-0732">Signal</keyword>
<evidence type="ECO:0000256" key="4">
    <source>
        <dbReference type="PROSITE-ProRule" id="PRU00076"/>
    </source>
</evidence>
<dbReference type="InterPro" id="IPR003599">
    <property type="entry name" value="Ig_sub"/>
</dbReference>
<name>A0ABN8P2K4_9CNID</name>
<dbReference type="SMART" id="SM00409">
    <property type="entry name" value="IG"/>
    <property type="match status" value="1"/>
</dbReference>
<dbReference type="InterPro" id="IPR000082">
    <property type="entry name" value="SEA_dom"/>
</dbReference>
<dbReference type="InterPro" id="IPR036364">
    <property type="entry name" value="SEA_dom_sf"/>
</dbReference>
<sequence length="934" mass="103462">IFLSFFITFSDIVTHKGKEFILSFIAQHPQPSDKDNPGKNTLYITTLENTKVNVHVPSLIQQGDQQFSVSALGVKVVTLPGKTRFGEFTGKDTKGIRITANKPISVYGYGWIILGSRHVGEGFLGLPVDLLGKEYIVPTYSPVGSSIVQVVAQEDNTQVSFMLRLPRGGRVVYGGRYLSSGDLINTTLNDLEVFQVQGDSDLSGTVVTSSRPVAVFSGDDCTMVPANTYPCNHLVEQIPPVSVWGKEFITNPTPDNLGGDEFHIIASKDNTDVNVDWQRKGTLNKGDKYKISIPWNKTSVITTSNPSLVVQYTSGTHSRPSMSIMPPKQWAWNDYSFYVPSDGVFFINVNIDTSSVVGLRVKGPLCSRVPSKWKTLPGGQISQGVLYLRKSRLYHIYHDNPLTSFTAVVYGITFQKMFSFPAGLRWELPTDSSCLQTPTQGGDKIDNDCDGRTDEELGNGKDDDNDGRIDEDLVLTPPNITFPKNYVSPALLSCDLSSDTADPEKEGFSPKVDLYSTQGLCLVRGNTTNYHQDFAVGGFDPCYRKFDRVWTFQDACGGNEIKHTQHIKISTLSDPILSFPSDVTLFCRDDMYLQPLFTGEVSTRRPSPKTCNISRNVSITHKDTYYGECSSKEARLERVWTVEDRCRSDIVKTQIIKLVPKGSKRTANYVTKFSVTSVKFSAELGDETSPSFKEIATSLENKMEKALQYSKLGNFFVEAKVIKFSKGSLITSMLIKVDMQAQFDQQSLFDIMNDTLGDGTLGQYQVDPRSIALKDFDECKDQDLNKCHEKAKCTNTEGSYNCTCIDGYVGDGFLCQAPPSIYYADPPKVSVTKKTVKLTCNASGLPEPTFSWITPDGTLVNSTVSAPNLEHLEDNSRVIRGNMLQNDGSLLIFYTRVADQGMYKCIATNILGHDVGKVNLTVREGEISLRLESL</sequence>
<dbReference type="PROSITE" id="PS50835">
    <property type="entry name" value="IG_LIKE"/>
    <property type="match status" value="1"/>
</dbReference>
<dbReference type="SMART" id="SM00406">
    <property type="entry name" value="IGv"/>
    <property type="match status" value="1"/>
</dbReference>
<dbReference type="PROSITE" id="PS01186">
    <property type="entry name" value="EGF_2"/>
    <property type="match status" value="1"/>
</dbReference>
<dbReference type="SUPFAM" id="SSF82671">
    <property type="entry name" value="SEA domain"/>
    <property type="match status" value="1"/>
</dbReference>
<dbReference type="CDD" id="cd00054">
    <property type="entry name" value="EGF_CA"/>
    <property type="match status" value="1"/>
</dbReference>
<organism evidence="9 10">
    <name type="scientific">Porites lobata</name>
    <dbReference type="NCBI Taxonomy" id="104759"/>
    <lineage>
        <taxon>Eukaryota</taxon>
        <taxon>Metazoa</taxon>
        <taxon>Cnidaria</taxon>
        <taxon>Anthozoa</taxon>
        <taxon>Hexacorallia</taxon>
        <taxon>Scleractinia</taxon>
        <taxon>Fungiina</taxon>
        <taxon>Poritidae</taxon>
        <taxon>Porites</taxon>
    </lineage>
</organism>
<evidence type="ECO:0000313" key="9">
    <source>
        <dbReference type="EMBL" id="CAH3130580.1"/>
    </source>
</evidence>
<dbReference type="PROSITE" id="PS50024">
    <property type="entry name" value="SEA"/>
    <property type="match status" value="1"/>
</dbReference>
<keyword evidence="1 4" id="KW-0245">EGF-like domain</keyword>
<proteinExistence type="predicted"/>
<dbReference type="InterPro" id="IPR024731">
    <property type="entry name" value="NELL2-like_EGF"/>
</dbReference>
<dbReference type="InterPro" id="IPR035234">
    <property type="entry name" value="IgGFc-bd_N"/>
</dbReference>
<dbReference type="InterPro" id="IPR013106">
    <property type="entry name" value="Ig_V-set"/>
</dbReference>
<keyword evidence="10" id="KW-1185">Reference proteome</keyword>